<evidence type="ECO:0000256" key="2">
    <source>
        <dbReference type="ARBA" id="ARBA00009046"/>
    </source>
</evidence>
<dbReference type="Gene3D" id="1.10.3210.30">
    <property type="match status" value="1"/>
</dbReference>
<evidence type="ECO:0000256" key="3">
    <source>
        <dbReference type="ARBA" id="ARBA00022722"/>
    </source>
</evidence>
<dbReference type="InterPro" id="IPR011545">
    <property type="entry name" value="DEAD/DEAH_box_helicase_dom"/>
</dbReference>
<keyword evidence="7" id="KW-0347">Helicase</keyword>
<evidence type="ECO:0000256" key="6">
    <source>
        <dbReference type="ARBA" id="ARBA00022801"/>
    </source>
</evidence>
<evidence type="ECO:0000313" key="12">
    <source>
        <dbReference type="EMBL" id="EFI35150.1"/>
    </source>
</evidence>
<dbReference type="NCBIfam" id="TIGR01596">
    <property type="entry name" value="cas3_HD"/>
    <property type="match status" value="1"/>
</dbReference>
<keyword evidence="9" id="KW-0051">Antiviral defense</keyword>
<keyword evidence="3" id="KW-0540">Nuclease</keyword>
<evidence type="ECO:0000256" key="5">
    <source>
        <dbReference type="ARBA" id="ARBA00022741"/>
    </source>
</evidence>
<protein>
    <submittedName>
        <fullName evidence="12">CRISPR-associated helicase Cas3</fullName>
    </submittedName>
</protein>
<proteinExistence type="inferred from homology"/>
<sequence>MQYYAHTLENKPQREWQLLEVHLRQVAEMTAKHARVFSASDWGYILGRLHDIGKYRQEFQDKLEKQSSRRVDHKGVGARLAWEYLGQPGKLVSYCIAGHHGGLPNYGHSQTDTSTSLMDLLQQAGVLPDHAPDPVSDISLPSLPFQPRSAFQLAFFTRMLFSALVDADFLDTERFMEPEKYAARNPGPALADLLQPLNAKLAGFSNEGRINLLRREILERCRENASLEPGLFTLTVPTGGGKTLASMAFALEHSQKYGHRRIIYVIPYTSIIEQNAQVFREIFPPDSIIEHHSNFDERSLPEEADQFGPGLRHRLACENWGAPVVVTTNVQFFESLYASKPSRCRKLHNLAGSVIILDEAQMLPVKYLNPCLRALEELAENYQASIVLCTATQPALRKRDDFKHGLDGVREIAPEPKRMHREFLRTRLKDAGRLDLEEVANLIRDKEQVLCVVNTRARAGNLFDLVQNEPGARHLSALMCPAHRSLELKKIREVLMDGAPCRVVSTQLVEAGVDVSFPEVIREMAGLDSMAQAAGRCNREGELDDLGKVTVFTPSEGLAPAFSQAAGSAHSTLRHYGHDPFAPDAVEYFFSETYWLQAQRLDEKQILDEFRAPAPKWAFRDVAKRFNLIENFMSPVIISFNEEAENLIERLRFAVAAGGTLRKLQHYIVQIYTHELAALDEAGAIEYVDGQYPVLIDKELYSAKQGLKVPREPKTPDGFVC</sequence>
<dbReference type="SMART" id="SM00487">
    <property type="entry name" value="DEXDc"/>
    <property type="match status" value="1"/>
</dbReference>
<evidence type="ECO:0000259" key="11">
    <source>
        <dbReference type="PROSITE" id="PS51643"/>
    </source>
</evidence>
<accession>D6SQX4</accession>
<dbReference type="GO" id="GO:0003676">
    <property type="term" value="F:nucleic acid binding"/>
    <property type="evidence" value="ECO:0007669"/>
    <property type="project" value="InterPro"/>
</dbReference>
<dbReference type="Proteomes" id="UP000005496">
    <property type="component" value="Unassembled WGS sequence"/>
</dbReference>
<keyword evidence="5" id="KW-0547">Nucleotide-binding</keyword>
<evidence type="ECO:0000313" key="13">
    <source>
        <dbReference type="Proteomes" id="UP000005496"/>
    </source>
</evidence>
<dbReference type="Pfam" id="PF00270">
    <property type="entry name" value="DEAD"/>
    <property type="match status" value="1"/>
</dbReference>
<gene>
    <name evidence="12" type="ORF">Dthio_PD2546</name>
</gene>
<comment type="similarity">
    <text evidence="2">In the central section; belongs to the CRISPR-associated helicase Cas3 family.</text>
</comment>
<dbReference type="GO" id="GO:0051607">
    <property type="term" value="P:defense response to virus"/>
    <property type="evidence" value="ECO:0007669"/>
    <property type="project" value="UniProtKB-KW"/>
</dbReference>
<dbReference type="RefSeq" id="WP_008870464.1">
    <property type="nucleotide sequence ID" value="NZ_ACJN02000002.1"/>
</dbReference>
<keyword evidence="13" id="KW-1185">Reference proteome</keyword>
<dbReference type="GO" id="GO:0005524">
    <property type="term" value="F:ATP binding"/>
    <property type="evidence" value="ECO:0007669"/>
    <property type="project" value="UniProtKB-KW"/>
</dbReference>
<reference evidence="12" key="1">
    <citation type="submission" date="2010-05" db="EMBL/GenBank/DDBJ databases">
        <title>The draft genome of Desulfonatronospira thiodismutans ASO3-1.</title>
        <authorList>
            <consortium name="US DOE Joint Genome Institute (JGI-PGF)"/>
            <person name="Lucas S."/>
            <person name="Copeland A."/>
            <person name="Lapidus A."/>
            <person name="Cheng J.-F."/>
            <person name="Bruce D."/>
            <person name="Goodwin L."/>
            <person name="Pitluck S."/>
            <person name="Chertkov O."/>
            <person name="Brettin T."/>
            <person name="Detter J.C."/>
            <person name="Han C."/>
            <person name="Land M.L."/>
            <person name="Hauser L."/>
            <person name="Kyrpides N."/>
            <person name="Mikhailova N."/>
            <person name="Muyzer G."/>
            <person name="Woyke T."/>
        </authorList>
    </citation>
    <scope>NUCLEOTIDE SEQUENCE [LARGE SCALE GENOMIC DNA]</scope>
    <source>
        <strain evidence="12">ASO3-1</strain>
    </source>
</reference>
<keyword evidence="4" id="KW-0479">Metal-binding</keyword>
<evidence type="ECO:0000259" key="10">
    <source>
        <dbReference type="PROSITE" id="PS51192"/>
    </source>
</evidence>
<dbReference type="CDD" id="cd09641">
    <property type="entry name" value="Cas3''_I"/>
    <property type="match status" value="1"/>
</dbReference>
<dbReference type="CDD" id="cd17930">
    <property type="entry name" value="DEXHc_cas3"/>
    <property type="match status" value="1"/>
</dbReference>
<feature type="domain" description="Helicase ATP-binding" evidence="10">
    <location>
        <begin position="223"/>
        <end position="411"/>
    </location>
</feature>
<dbReference type="EMBL" id="ACJN02000002">
    <property type="protein sequence ID" value="EFI35150.1"/>
    <property type="molecule type" value="Genomic_DNA"/>
</dbReference>
<name>D6SQX4_9BACT</name>
<dbReference type="SUPFAM" id="SSF109604">
    <property type="entry name" value="HD-domain/PDEase-like"/>
    <property type="match status" value="1"/>
</dbReference>
<dbReference type="OrthoDB" id="9810236at2"/>
<dbReference type="InterPro" id="IPR054712">
    <property type="entry name" value="Cas3-like_dom"/>
</dbReference>
<dbReference type="AlphaFoldDB" id="D6SQX4"/>
<dbReference type="GO" id="GO:0016787">
    <property type="term" value="F:hydrolase activity"/>
    <property type="evidence" value="ECO:0007669"/>
    <property type="project" value="UniProtKB-KW"/>
</dbReference>
<dbReference type="PROSITE" id="PS51643">
    <property type="entry name" value="HD_CAS3"/>
    <property type="match status" value="1"/>
</dbReference>
<comment type="similarity">
    <text evidence="1">In the N-terminal section; belongs to the CRISPR-associated nuclease Cas3-HD family.</text>
</comment>
<dbReference type="InterPro" id="IPR014001">
    <property type="entry name" value="Helicase_ATP-bd"/>
</dbReference>
<dbReference type="InterPro" id="IPR006474">
    <property type="entry name" value="Helicase_Cas3_CRISPR-ass_core"/>
</dbReference>
<dbReference type="NCBIfam" id="TIGR01587">
    <property type="entry name" value="cas3_core"/>
    <property type="match status" value="1"/>
</dbReference>
<dbReference type="PROSITE" id="PS51192">
    <property type="entry name" value="HELICASE_ATP_BIND_1"/>
    <property type="match status" value="1"/>
</dbReference>
<dbReference type="eggNOG" id="COG1203">
    <property type="taxonomic scope" value="Bacteria"/>
</dbReference>
<keyword evidence="6" id="KW-0378">Hydrolase</keyword>
<dbReference type="Pfam" id="PF22590">
    <property type="entry name" value="Cas3-like_C_2"/>
    <property type="match status" value="1"/>
</dbReference>
<dbReference type="Gene3D" id="3.40.50.300">
    <property type="entry name" value="P-loop containing nucleotide triphosphate hydrolases"/>
    <property type="match status" value="2"/>
</dbReference>
<evidence type="ECO:0000256" key="7">
    <source>
        <dbReference type="ARBA" id="ARBA00022806"/>
    </source>
</evidence>
<dbReference type="Pfam" id="PF18019">
    <property type="entry name" value="Cas3_HD"/>
    <property type="match status" value="1"/>
</dbReference>
<dbReference type="InterPro" id="IPR027417">
    <property type="entry name" value="P-loop_NTPase"/>
</dbReference>
<dbReference type="GO" id="GO:0004518">
    <property type="term" value="F:nuclease activity"/>
    <property type="evidence" value="ECO:0007669"/>
    <property type="project" value="UniProtKB-KW"/>
</dbReference>
<organism evidence="12 13">
    <name type="scientific">Desulfonatronospira thiodismutans ASO3-1</name>
    <dbReference type="NCBI Taxonomy" id="555779"/>
    <lineage>
        <taxon>Bacteria</taxon>
        <taxon>Pseudomonadati</taxon>
        <taxon>Thermodesulfobacteriota</taxon>
        <taxon>Desulfovibrionia</taxon>
        <taxon>Desulfovibrionales</taxon>
        <taxon>Desulfonatronovibrionaceae</taxon>
        <taxon>Desulfonatronospira</taxon>
    </lineage>
</organism>
<feature type="domain" description="HD Cas3-type" evidence="11">
    <location>
        <begin position="12"/>
        <end position="170"/>
    </location>
</feature>
<comment type="caution">
    <text evidence="12">The sequence shown here is derived from an EMBL/GenBank/DDBJ whole genome shotgun (WGS) entry which is preliminary data.</text>
</comment>
<evidence type="ECO:0000256" key="1">
    <source>
        <dbReference type="ARBA" id="ARBA00006847"/>
    </source>
</evidence>
<dbReference type="GO" id="GO:0046872">
    <property type="term" value="F:metal ion binding"/>
    <property type="evidence" value="ECO:0007669"/>
    <property type="project" value="UniProtKB-KW"/>
</dbReference>
<dbReference type="InterPro" id="IPR006483">
    <property type="entry name" value="CRISPR-assoc_Cas3_HD"/>
</dbReference>
<evidence type="ECO:0000256" key="4">
    <source>
        <dbReference type="ARBA" id="ARBA00022723"/>
    </source>
</evidence>
<dbReference type="InterPro" id="IPR038257">
    <property type="entry name" value="CRISPR-assoc_Cas3_HD_sf"/>
</dbReference>
<evidence type="ECO:0000256" key="8">
    <source>
        <dbReference type="ARBA" id="ARBA00022840"/>
    </source>
</evidence>
<keyword evidence="8" id="KW-0067">ATP-binding</keyword>
<dbReference type="GO" id="GO:0004386">
    <property type="term" value="F:helicase activity"/>
    <property type="evidence" value="ECO:0007669"/>
    <property type="project" value="UniProtKB-KW"/>
</dbReference>
<dbReference type="SUPFAM" id="SSF52540">
    <property type="entry name" value="P-loop containing nucleoside triphosphate hydrolases"/>
    <property type="match status" value="1"/>
</dbReference>
<evidence type="ECO:0000256" key="9">
    <source>
        <dbReference type="ARBA" id="ARBA00023118"/>
    </source>
</evidence>